<organism evidence="1">
    <name type="scientific">marine sediment metagenome</name>
    <dbReference type="NCBI Taxonomy" id="412755"/>
    <lineage>
        <taxon>unclassified sequences</taxon>
        <taxon>metagenomes</taxon>
        <taxon>ecological metagenomes</taxon>
    </lineage>
</organism>
<reference evidence="1" key="1">
    <citation type="journal article" date="2014" name="Front. Microbiol.">
        <title>High frequency of phylogenetically diverse reductive dehalogenase-homologous genes in deep subseafloor sedimentary metagenomes.</title>
        <authorList>
            <person name="Kawai M."/>
            <person name="Futagami T."/>
            <person name="Toyoda A."/>
            <person name="Takaki Y."/>
            <person name="Nishi S."/>
            <person name="Hori S."/>
            <person name="Arai W."/>
            <person name="Tsubouchi T."/>
            <person name="Morono Y."/>
            <person name="Uchiyama I."/>
            <person name="Ito T."/>
            <person name="Fujiyama A."/>
            <person name="Inagaki F."/>
            <person name="Takami H."/>
        </authorList>
    </citation>
    <scope>NUCLEOTIDE SEQUENCE</scope>
    <source>
        <strain evidence="1">Expedition CK06-06</strain>
    </source>
</reference>
<protein>
    <submittedName>
        <fullName evidence="1">Uncharacterized protein</fullName>
    </submittedName>
</protein>
<feature type="non-terminal residue" evidence="1">
    <location>
        <position position="50"/>
    </location>
</feature>
<accession>X1JKC0</accession>
<dbReference type="AlphaFoldDB" id="X1JKC0"/>
<name>X1JKC0_9ZZZZ</name>
<sequence>MINKYTKVRSIKTTQSTDRGTLFTAKNLSDGFVEFESLTEEGLFVLLDHD</sequence>
<gene>
    <name evidence="1" type="ORF">S03H2_55642</name>
</gene>
<proteinExistence type="predicted"/>
<comment type="caution">
    <text evidence="1">The sequence shown here is derived from an EMBL/GenBank/DDBJ whole genome shotgun (WGS) entry which is preliminary data.</text>
</comment>
<dbReference type="EMBL" id="BARU01035559">
    <property type="protein sequence ID" value="GAH81925.1"/>
    <property type="molecule type" value="Genomic_DNA"/>
</dbReference>
<evidence type="ECO:0000313" key="1">
    <source>
        <dbReference type="EMBL" id="GAH81925.1"/>
    </source>
</evidence>